<comment type="similarity">
    <text evidence="2">Belongs to the EMP24/GP25L family.</text>
</comment>
<feature type="transmembrane region" description="Helical" evidence="8">
    <location>
        <begin position="175"/>
        <end position="194"/>
    </location>
</feature>
<keyword evidence="4 9" id="KW-0732">Signal</keyword>
<keyword evidence="3 8" id="KW-0812">Transmembrane</keyword>
<evidence type="ECO:0000256" key="1">
    <source>
        <dbReference type="ARBA" id="ARBA00004115"/>
    </source>
</evidence>
<protein>
    <recommendedName>
        <fullName evidence="10">GOLD domain-containing protein</fullName>
    </recommendedName>
</protein>
<feature type="chain" id="PRO_5015176185" description="GOLD domain-containing protein" evidence="9">
    <location>
        <begin position="20"/>
        <end position="207"/>
    </location>
</feature>
<evidence type="ECO:0000256" key="9">
    <source>
        <dbReference type="SAM" id="SignalP"/>
    </source>
</evidence>
<evidence type="ECO:0000259" key="10">
    <source>
        <dbReference type="SMART" id="SM01190"/>
    </source>
</evidence>
<evidence type="ECO:0000256" key="7">
    <source>
        <dbReference type="ARBA" id="ARBA00023136"/>
    </source>
</evidence>
<dbReference type="OrthoDB" id="3427at2759"/>
<evidence type="ECO:0000256" key="8">
    <source>
        <dbReference type="SAM" id="Phobius"/>
    </source>
</evidence>
<reference evidence="11 12" key="1">
    <citation type="submission" date="2018-01" db="EMBL/GenBank/DDBJ databases">
        <title>Comparison of the Chinese Bamboo Partridge and Red Junglefowl genome sequences highlights the importance of demography in genome evolution.</title>
        <authorList>
            <person name="Tiley G.P."/>
            <person name="Kimball R.T."/>
            <person name="Braun E.L."/>
            <person name="Burleigh J.G."/>
        </authorList>
    </citation>
    <scope>NUCLEOTIDE SEQUENCE [LARGE SCALE GENOMIC DNA]</scope>
    <source>
        <strain evidence="11">RTK389</strain>
        <tissue evidence="11">Blood</tissue>
    </source>
</reference>
<comment type="subcellular location">
    <subcellularLocation>
        <location evidence="1">Endoplasmic reticulum membrane</location>
        <topology evidence="1">Single-pass type I membrane protein</topology>
    </subcellularLocation>
</comment>
<keyword evidence="6 8" id="KW-1133">Transmembrane helix</keyword>
<keyword evidence="7 8" id="KW-0472">Membrane</keyword>
<evidence type="ECO:0000256" key="3">
    <source>
        <dbReference type="ARBA" id="ARBA00022692"/>
    </source>
</evidence>
<keyword evidence="12" id="KW-1185">Reference proteome</keyword>
<dbReference type="InterPro" id="IPR009038">
    <property type="entry name" value="GOLD_dom"/>
</dbReference>
<evidence type="ECO:0000313" key="12">
    <source>
        <dbReference type="Proteomes" id="UP000237246"/>
    </source>
</evidence>
<evidence type="ECO:0000313" key="11">
    <source>
        <dbReference type="EMBL" id="POI29048.1"/>
    </source>
</evidence>
<proteinExistence type="inferred from homology"/>
<comment type="caution">
    <text evidence="11">The sequence shown here is derived from an EMBL/GenBank/DDBJ whole genome shotgun (WGS) entry which is preliminary data.</text>
</comment>
<evidence type="ECO:0000256" key="6">
    <source>
        <dbReference type="ARBA" id="ARBA00022989"/>
    </source>
</evidence>
<sequence>MKSQLIGFLMSFWISFSLALYFHSGEREEKCVIEDVPSDTLVTGNYKVQKWDMHKQGFLDSAPGLGMFVTVTTPTAEVNILYECFCVIHVLTSDTGRQSYEKYECFGEKRIHLDIRVGEHFLDEAVVQAKDKVNEVNVRVEHLLEQIHHISKEQNYEREREEKFRKTSEQTNSNILWWAVVQTLILVSIGIWQIKSLRDFFIAKKLV</sequence>
<feature type="signal peptide" evidence="9">
    <location>
        <begin position="1"/>
        <end position="19"/>
    </location>
</feature>
<gene>
    <name evidence="11" type="ORF">CIB84_007203</name>
</gene>
<dbReference type="PANTHER" id="PTHR22811">
    <property type="entry name" value="TRANSMEMBRANE EMP24 DOMAIN-CONTAINING PROTEIN"/>
    <property type="match status" value="1"/>
</dbReference>
<dbReference type="AlphaFoldDB" id="A0A2P4SY75"/>
<evidence type="ECO:0000256" key="4">
    <source>
        <dbReference type="ARBA" id="ARBA00022729"/>
    </source>
</evidence>
<dbReference type="EMBL" id="PPHD01016817">
    <property type="protein sequence ID" value="POI29048.1"/>
    <property type="molecule type" value="Genomic_DNA"/>
</dbReference>
<dbReference type="SMART" id="SM01190">
    <property type="entry name" value="EMP24_GP25L"/>
    <property type="match status" value="1"/>
</dbReference>
<accession>A0A2P4SY75</accession>
<name>A0A2P4SY75_BAMTH</name>
<feature type="domain" description="GOLD" evidence="10">
    <location>
        <begin position="19"/>
        <end position="202"/>
    </location>
</feature>
<dbReference type="InterPro" id="IPR015720">
    <property type="entry name" value="Emp24-like"/>
</dbReference>
<keyword evidence="5" id="KW-0256">Endoplasmic reticulum</keyword>
<dbReference type="GO" id="GO:0005789">
    <property type="term" value="C:endoplasmic reticulum membrane"/>
    <property type="evidence" value="ECO:0007669"/>
    <property type="project" value="UniProtKB-SubCell"/>
</dbReference>
<evidence type="ECO:0000256" key="2">
    <source>
        <dbReference type="ARBA" id="ARBA00007104"/>
    </source>
</evidence>
<dbReference type="Proteomes" id="UP000237246">
    <property type="component" value="Unassembled WGS sequence"/>
</dbReference>
<dbReference type="Pfam" id="PF01105">
    <property type="entry name" value="EMP24_GP25L"/>
    <property type="match status" value="1"/>
</dbReference>
<organism evidence="11 12">
    <name type="scientific">Bambusicola thoracicus</name>
    <name type="common">Chinese bamboo-partridge</name>
    <name type="synonym">Perdix thoracica</name>
    <dbReference type="NCBI Taxonomy" id="9083"/>
    <lineage>
        <taxon>Eukaryota</taxon>
        <taxon>Metazoa</taxon>
        <taxon>Chordata</taxon>
        <taxon>Craniata</taxon>
        <taxon>Vertebrata</taxon>
        <taxon>Euteleostomi</taxon>
        <taxon>Archelosauria</taxon>
        <taxon>Archosauria</taxon>
        <taxon>Dinosauria</taxon>
        <taxon>Saurischia</taxon>
        <taxon>Theropoda</taxon>
        <taxon>Coelurosauria</taxon>
        <taxon>Aves</taxon>
        <taxon>Neognathae</taxon>
        <taxon>Galloanserae</taxon>
        <taxon>Galliformes</taxon>
        <taxon>Phasianidae</taxon>
        <taxon>Perdicinae</taxon>
        <taxon>Bambusicola</taxon>
    </lineage>
</organism>
<evidence type="ECO:0000256" key="5">
    <source>
        <dbReference type="ARBA" id="ARBA00022824"/>
    </source>
</evidence>